<dbReference type="Proteomes" id="UP000319143">
    <property type="component" value="Unassembled WGS sequence"/>
</dbReference>
<gene>
    <name evidence="2" type="ORF">Poly41_22460</name>
</gene>
<name>A0A5C6DRX7_9BACT</name>
<feature type="transmembrane region" description="Helical" evidence="1">
    <location>
        <begin position="73"/>
        <end position="96"/>
    </location>
</feature>
<evidence type="ECO:0000256" key="1">
    <source>
        <dbReference type="SAM" id="Phobius"/>
    </source>
</evidence>
<dbReference type="AlphaFoldDB" id="A0A5C6DRX7"/>
<proteinExistence type="predicted"/>
<dbReference type="EMBL" id="SJPV01000003">
    <property type="protein sequence ID" value="TWU39422.1"/>
    <property type="molecule type" value="Genomic_DNA"/>
</dbReference>
<comment type="caution">
    <text evidence="2">The sequence shown here is derived from an EMBL/GenBank/DDBJ whole genome shotgun (WGS) entry which is preliminary data.</text>
</comment>
<evidence type="ECO:0000313" key="2">
    <source>
        <dbReference type="EMBL" id="TWU39422.1"/>
    </source>
</evidence>
<sequence length="104" mass="11045">MWLGISATIIYALSALSIVIGIVLQLAHKETKLAGAFLTKHGAIGMLVFLAFIIATMISVQLSKLALPTPVQVLLDIATVLLCLLAVFLSPTGWILKSRNGTSE</sequence>
<organism evidence="2 3">
    <name type="scientific">Novipirellula artificiosorum</name>
    <dbReference type="NCBI Taxonomy" id="2528016"/>
    <lineage>
        <taxon>Bacteria</taxon>
        <taxon>Pseudomonadati</taxon>
        <taxon>Planctomycetota</taxon>
        <taxon>Planctomycetia</taxon>
        <taxon>Pirellulales</taxon>
        <taxon>Pirellulaceae</taxon>
        <taxon>Novipirellula</taxon>
    </lineage>
</organism>
<keyword evidence="1" id="KW-0812">Transmembrane</keyword>
<feature type="transmembrane region" description="Helical" evidence="1">
    <location>
        <begin position="47"/>
        <end position="67"/>
    </location>
</feature>
<evidence type="ECO:0000313" key="3">
    <source>
        <dbReference type="Proteomes" id="UP000319143"/>
    </source>
</evidence>
<keyword evidence="1" id="KW-1133">Transmembrane helix</keyword>
<protein>
    <submittedName>
        <fullName evidence="2">Uncharacterized protein</fullName>
    </submittedName>
</protein>
<accession>A0A5C6DRX7</accession>
<keyword evidence="3" id="KW-1185">Reference proteome</keyword>
<keyword evidence="1" id="KW-0472">Membrane</keyword>
<reference evidence="2 3" key="1">
    <citation type="submission" date="2019-02" db="EMBL/GenBank/DDBJ databases">
        <title>Deep-cultivation of Planctomycetes and their phenomic and genomic characterization uncovers novel biology.</title>
        <authorList>
            <person name="Wiegand S."/>
            <person name="Jogler M."/>
            <person name="Boedeker C."/>
            <person name="Pinto D."/>
            <person name="Vollmers J."/>
            <person name="Rivas-Marin E."/>
            <person name="Kohn T."/>
            <person name="Peeters S.H."/>
            <person name="Heuer A."/>
            <person name="Rast P."/>
            <person name="Oberbeckmann S."/>
            <person name="Bunk B."/>
            <person name="Jeske O."/>
            <person name="Meyerdierks A."/>
            <person name="Storesund J.E."/>
            <person name="Kallscheuer N."/>
            <person name="Luecker S."/>
            <person name="Lage O.M."/>
            <person name="Pohl T."/>
            <person name="Merkel B.J."/>
            <person name="Hornburger P."/>
            <person name="Mueller R.-W."/>
            <person name="Bruemmer F."/>
            <person name="Labrenz M."/>
            <person name="Spormann A.M."/>
            <person name="Op Den Camp H."/>
            <person name="Overmann J."/>
            <person name="Amann R."/>
            <person name="Jetten M.S.M."/>
            <person name="Mascher T."/>
            <person name="Medema M.H."/>
            <person name="Devos D.P."/>
            <person name="Kaster A.-K."/>
            <person name="Ovreas L."/>
            <person name="Rohde M."/>
            <person name="Galperin M.Y."/>
            <person name="Jogler C."/>
        </authorList>
    </citation>
    <scope>NUCLEOTIDE SEQUENCE [LARGE SCALE GENOMIC DNA]</scope>
    <source>
        <strain evidence="2 3">Poly41</strain>
    </source>
</reference>
<feature type="transmembrane region" description="Helical" evidence="1">
    <location>
        <begin position="6"/>
        <end position="27"/>
    </location>
</feature>